<evidence type="ECO:0000313" key="5">
    <source>
        <dbReference type="Proteomes" id="UP000000702"/>
    </source>
</evidence>
<dbReference type="Proteomes" id="UP000000702">
    <property type="component" value="Unassembled WGS sequence"/>
</dbReference>
<feature type="domain" description="Retrotransposon hot spot protein N-terminal" evidence="2">
    <location>
        <begin position="130"/>
        <end position="259"/>
    </location>
</feature>
<protein>
    <submittedName>
        <fullName evidence="4">WGS project CAEQ00000000 data, annotated contig 2064</fullName>
    </submittedName>
</protein>
<name>F9WB58_TRYCI</name>
<feature type="non-terminal residue" evidence="4">
    <location>
        <position position="448"/>
    </location>
</feature>
<feature type="domain" description="Retrotransposon hot spot protein,C-terminal" evidence="1">
    <location>
        <begin position="266"/>
        <end position="447"/>
    </location>
</feature>
<feature type="domain" description="DUF7578" evidence="3">
    <location>
        <begin position="7"/>
        <end position="65"/>
    </location>
</feature>
<evidence type="ECO:0000313" key="4">
    <source>
        <dbReference type="EMBL" id="CCD14489.1"/>
    </source>
</evidence>
<gene>
    <name evidence="4" type="ORF">TCIL3000_0_50980</name>
</gene>
<dbReference type="OMA" id="HINIEVH"/>
<dbReference type="EMBL" id="CAEQ01001535">
    <property type="protein sequence ID" value="CCD14489.1"/>
    <property type="molecule type" value="Genomic_DNA"/>
</dbReference>
<sequence>MERSGGLSDMSLHDFLMEHFGETFGSPCVSMRVFMDNPTLCVSDEAVLRRITNSSPYRGYKAMREGMDRLRAKGIFSLYQWESAAAANEVEGVDDSVKGKLDGALFIARCNEERMRVRRASSGEELDGAYDSVFNARWSYVVRSGEYGEKWLGMGVLRVSEGKQPHLWSEEQWDVEPESDPWKPWEGDVVPGVSSKLVMTVLSSEKGLPFRLFSADEIQDKGTVTLAVYNAACDAYIRREDLRVWHNVKKSINEWLSDRGCVHPFIVIGTPDIGKSFATGSSLLYQLLHYPSDNLKVVVYFVEGKAYIFHREERRVVYYEKQRVALRNVDDMIRRGVKGYIIFDISGNSVHIEDLPYAWGIVLISSPNVKKFHEFTKQLHRTLPTYINCYEDTEFKAALVWETRQQVANNQIKLEDVNIENDWKVVEWRIHMIGPVPRHVLVDEGYST</sequence>
<dbReference type="NCBIfam" id="TIGR01631">
    <property type="entry name" value="Trypano_RHS"/>
    <property type="match status" value="1"/>
</dbReference>
<dbReference type="PANTHER" id="PTHR33129">
    <property type="entry name" value="PROTEIN KINASE DOMAIN-CONTAINING PROTEIN-RELATED"/>
    <property type="match status" value="1"/>
</dbReference>
<dbReference type="Pfam" id="PF07999">
    <property type="entry name" value="RHSP"/>
    <property type="match status" value="1"/>
</dbReference>
<evidence type="ECO:0000259" key="2">
    <source>
        <dbReference type="Pfam" id="PF20445"/>
    </source>
</evidence>
<keyword evidence="5" id="KW-1185">Reference proteome</keyword>
<dbReference type="InterPro" id="IPR056000">
    <property type="entry name" value="DUF7578"/>
</dbReference>
<dbReference type="InterPro" id="IPR052980">
    <property type="entry name" value="Crinkler_effector"/>
</dbReference>
<evidence type="ECO:0000259" key="3">
    <source>
        <dbReference type="Pfam" id="PF24466"/>
    </source>
</evidence>
<reference evidence="5" key="1">
    <citation type="submission" date="2011-07" db="EMBL/GenBank/DDBJ databases">
        <title>Divergent evolution of antigenic variation in African trypanosomes.</title>
        <authorList>
            <person name="Jackson A.P."/>
            <person name="Berry A."/>
            <person name="Allison H.C."/>
            <person name="Burton P."/>
            <person name="Anderson J."/>
            <person name="Aslett M."/>
            <person name="Brown R."/>
            <person name="Corton N."/>
            <person name="Harris D."/>
            <person name="Hauser H."/>
            <person name="Gamble J."/>
            <person name="Gilderthorp R."/>
            <person name="McQuillan J."/>
            <person name="Quail M.A."/>
            <person name="Sanders M."/>
            <person name="Van Tonder A."/>
            <person name="Ginger M.L."/>
            <person name="Donelson J.E."/>
            <person name="Field M.C."/>
            <person name="Barry J.D."/>
            <person name="Berriman M."/>
            <person name="Hertz-Fowler C."/>
        </authorList>
    </citation>
    <scope>NUCLEOTIDE SEQUENCE [LARGE SCALE GENOMIC DNA]</scope>
    <source>
        <strain evidence="5">IL3000</strain>
    </source>
</reference>
<comment type="caution">
    <text evidence="4">The sequence shown here is derived from an EMBL/GenBank/DDBJ whole genome shotgun (WGS) entry which is preliminary data.</text>
</comment>
<dbReference type="Pfam" id="PF20445">
    <property type="entry name" value="RHS_N"/>
    <property type="match status" value="1"/>
</dbReference>
<proteinExistence type="predicted"/>
<dbReference type="VEuPathDB" id="TriTrypDB:TcIL3000_0_50980"/>
<reference evidence="4 5" key="2">
    <citation type="journal article" date="2012" name="Proc. Natl. Acad. Sci. U.S.A.">
        <title>Antigenic diversity is generated by distinct evolutionary mechanisms in African trypanosome species.</title>
        <authorList>
            <person name="Jackson A.P."/>
            <person name="Berry A."/>
            <person name="Aslett M."/>
            <person name="Allison H.C."/>
            <person name="Burton P."/>
            <person name="Vavrova-Anderson J."/>
            <person name="Brown R."/>
            <person name="Browne H."/>
            <person name="Corton N."/>
            <person name="Hauser H."/>
            <person name="Gamble J."/>
            <person name="Gilderthorp R."/>
            <person name="Marcello L."/>
            <person name="McQuillan J."/>
            <person name="Otto T.D."/>
            <person name="Quail M.A."/>
            <person name="Sanders M.J."/>
            <person name="van Tonder A."/>
            <person name="Ginger M.L."/>
            <person name="Field M.C."/>
            <person name="Barry J.D."/>
            <person name="Hertz-Fowler C."/>
            <person name="Berriman M."/>
        </authorList>
    </citation>
    <scope>NUCLEOTIDE SEQUENCE [LARGE SCALE GENOMIC DNA]</scope>
    <source>
        <strain evidence="4 5">IL3000</strain>
    </source>
</reference>
<dbReference type="Pfam" id="PF24466">
    <property type="entry name" value="DUF7578"/>
    <property type="match status" value="1"/>
</dbReference>
<evidence type="ECO:0000259" key="1">
    <source>
        <dbReference type="Pfam" id="PF07999"/>
    </source>
</evidence>
<dbReference type="PANTHER" id="PTHR33129:SF3">
    <property type="entry name" value="HOT SPOT (RHS) PROTEIN, PUTATIVE-RELATED"/>
    <property type="match status" value="1"/>
</dbReference>
<dbReference type="AlphaFoldDB" id="F9WB58"/>
<dbReference type="InterPro" id="IPR006518">
    <property type="entry name" value="Trypano_RHS"/>
</dbReference>
<dbReference type="InterPro" id="IPR046835">
    <property type="entry name" value="RHS_N"/>
</dbReference>
<accession>F9WB58</accession>
<dbReference type="InterPro" id="IPR046836">
    <property type="entry name" value="RHS_C"/>
</dbReference>
<organism evidence="4 5">
    <name type="scientific">Trypanosoma congolense (strain IL3000)</name>
    <dbReference type="NCBI Taxonomy" id="1068625"/>
    <lineage>
        <taxon>Eukaryota</taxon>
        <taxon>Discoba</taxon>
        <taxon>Euglenozoa</taxon>
        <taxon>Kinetoplastea</taxon>
        <taxon>Metakinetoplastina</taxon>
        <taxon>Trypanosomatida</taxon>
        <taxon>Trypanosomatidae</taxon>
        <taxon>Trypanosoma</taxon>
        <taxon>Nannomonas</taxon>
    </lineage>
</organism>